<keyword evidence="2" id="KW-0238">DNA-binding</keyword>
<accession>A0ABY4YT13</accession>
<organism evidence="6 7">
    <name type="scientific">Ornithinimicrobium faecis</name>
    <dbReference type="NCBI Taxonomy" id="2934158"/>
    <lineage>
        <taxon>Bacteria</taxon>
        <taxon>Bacillati</taxon>
        <taxon>Actinomycetota</taxon>
        <taxon>Actinomycetes</taxon>
        <taxon>Micrococcales</taxon>
        <taxon>Ornithinimicrobiaceae</taxon>
        <taxon>Ornithinimicrobium</taxon>
    </lineage>
</organism>
<reference evidence="6" key="1">
    <citation type="submission" date="2022-06" db="EMBL/GenBank/DDBJ databases">
        <title>Ornithinimicrobium HY1793.</title>
        <authorList>
            <person name="Huang Y."/>
        </authorList>
    </citation>
    <scope>NUCLEOTIDE SEQUENCE</scope>
    <source>
        <strain evidence="6">HY1793</strain>
    </source>
</reference>
<dbReference type="PANTHER" id="PTHR44688:SF16">
    <property type="entry name" value="DNA-BINDING TRANSCRIPTIONAL ACTIVATOR DEVR_DOSR"/>
    <property type="match status" value="1"/>
</dbReference>
<dbReference type="InterPro" id="IPR013321">
    <property type="entry name" value="Arc_rbn_hlx_hlx"/>
</dbReference>
<dbReference type="PROSITE" id="PS50043">
    <property type="entry name" value="HTH_LUXR_2"/>
    <property type="match status" value="1"/>
</dbReference>
<gene>
    <name evidence="6" type="ORF">NF556_18185</name>
</gene>
<feature type="region of interest" description="Disordered" evidence="4">
    <location>
        <begin position="39"/>
        <end position="73"/>
    </location>
</feature>
<dbReference type="EMBL" id="CP099489">
    <property type="protein sequence ID" value="USQ79503.1"/>
    <property type="molecule type" value="Genomic_DNA"/>
</dbReference>
<feature type="domain" description="HTH luxR-type" evidence="5">
    <location>
        <begin position="66"/>
        <end position="131"/>
    </location>
</feature>
<keyword evidence="3" id="KW-0804">Transcription</keyword>
<evidence type="ECO:0000313" key="6">
    <source>
        <dbReference type="EMBL" id="USQ79503.1"/>
    </source>
</evidence>
<keyword evidence="7" id="KW-1185">Reference proteome</keyword>
<dbReference type="SUPFAM" id="SSF47598">
    <property type="entry name" value="Ribbon-helix-helix"/>
    <property type="match status" value="1"/>
</dbReference>
<dbReference type="Pfam" id="PF00196">
    <property type="entry name" value="GerE"/>
    <property type="match status" value="1"/>
</dbReference>
<dbReference type="SUPFAM" id="SSF46894">
    <property type="entry name" value="C-terminal effector domain of the bipartite response regulators"/>
    <property type="match status" value="1"/>
</dbReference>
<dbReference type="Proteomes" id="UP001056455">
    <property type="component" value="Chromosome"/>
</dbReference>
<dbReference type="InterPro" id="IPR000792">
    <property type="entry name" value="Tscrpt_reg_LuxR_C"/>
</dbReference>
<dbReference type="InterPro" id="IPR053853">
    <property type="entry name" value="FitA-like_RHH"/>
</dbReference>
<evidence type="ECO:0000259" key="5">
    <source>
        <dbReference type="PROSITE" id="PS50043"/>
    </source>
</evidence>
<dbReference type="SMART" id="SM00421">
    <property type="entry name" value="HTH_LUXR"/>
    <property type="match status" value="1"/>
</dbReference>
<evidence type="ECO:0000313" key="7">
    <source>
        <dbReference type="Proteomes" id="UP001056455"/>
    </source>
</evidence>
<name>A0ABY4YT13_9MICO</name>
<dbReference type="InterPro" id="IPR016032">
    <property type="entry name" value="Sig_transdc_resp-reg_C-effctor"/>
</dbReference>
<dbReference type="InterPro" id="IPR010985">
    <property type="entry name" value="Ribbon_hlx_hlx"/>
</dbReference>
<protein>
    <submittedName>
        <fullName evidence="6">LuxR C-terminal-related transcriptional regulator</fullName>
    </submittedName>
</protein>
<keyword evidence="1" id="KW-0805">Transcription regulation</keyword>
<evidence type="ECO:0000256" key="4">
    <source>
        <dbReference type="SAM" id="MobiDB-lite"/>
    </source>
</evidence>
<dbReference type="RefSeq" id="WP_252592610.1">
    <property type="nucleotide sequence ID" value="NZ_CP099489.1"/>
</dbReference>
<dbReference type="CDD" id="cd06170">
    <property type="entry name" value="LuxR_C_like"/>
    <property type="match status" value="1"/>
</dbReference>
<dbReference type="PROSITE" id="PS00622">
    <property type="entry name" value="HTH_LUXR_1"/>
    <property type="match status" value="1"/>
</dbReference>
<dbReference type="Pfam" id="PF22513">
    <property type="entry name" value="FitA-like_RHH"/>
    <property type="match status" value="1"/>
</dbReference>
<dbReference type="Gene3D" id="1.10.1220.10">
    <property type="entry name" value="Met repressor-like"/>
    <property type="match status" value="1"/>
</dbReference>
<dbReference type="PANTHER" id="PTHR44688">
    <property type="entry name" value="DNA-BINDING TRANSCRIPTIONAL ACTIVATOR DEVR_DOSR"/>
    <property type="match status" value="1"/>
</dbReference>
<dbReference type="PRINTS" id="PR00038">
    <property type="entry name" value="HTHLUXR"/>
</dbReference>
<dbReference type="Gene3D" id="1.10.10.10">
    <property type="entry name" value="Winged helix-like DNA-binding domain superfamily/Winged helix DNA-binding domain"/>
    <property type="match status" value="1"/>
</dbReference>
<evidence type="ECO:0000256" key="2">
    <source>
        <dbReference type="ARBA" id="ARBA00023125"/>
    </source>
</evidence>
<evidence type="ECO:0000256" key="1">
    <source>
        <dbReference type="ARBA" id="ARBA00023015"/>
    </source>
</evidence>
<proteinExistence type="predicted"/>
<evidence type="ECO:0000256" key="3">
    <source>
        <dbReference type="ARBA" id="ARBA00023163"/>
    </source>
</evidence>
<sequence length="134" mass="14718">MATVTVRHLDDEVRRLLRIRAATNDRSMEAEIRDILTQAVTLPDHHSRAPRGPSSRTQVSPRHTAVDQGLDSLTPREHTVATLVAQGLSNRQVATRLYLSERTVESHVSAALAKLGLRSRSGIAARLVAALTDR</sequence>
<dbReference type="InterPro" id="IPR036388">
    <property type="entry name" value="WH-like_DNA-bd_sf"/>
</dbReference>